<organism evidence="1 2">
    <name type="scientific">Cellulomonas triticagri</name>
    <dbReference type="NCBI Taxonomy" id="2483352"/>
    <lineage>
        <taxon>Bacteria</taxon>
        <taxon>Bacillati</taxon>
        <taxon>Actinomycetota</taxon>
        <taxon>Actinomycetes</taxon>
        <taxon>Micrococcales</taxon>
        <taxon>Cellulomonadaceae</taxon>
        <taxon>Cellulomonas</taxon>
    </lineage>
</organism>
<evidence type="ECO:0008006" key="3">
    <source>
        <dbReference type="Google" id="ProtNLM"/>
    </source>
</evidence>
<accession>A0A3M2J6M6</accession>
<comment type="caution">
    <text evidence="1">The sequence shown here is derived from an EMBL/GenBank/DDBJ whole genome shotgun (WGS) entry which is preliminary data.</text>
</comment>
<dbReference type="AlphaFoldDB" id="A0A3M2J6M6"/>
<proteinExistence type="predicted"/>
<dbReference type="OrthoDB" id="4826704at2"/>
<dbReference type="RefSeq" id="WP_122150656.1">
    <property type="nucleotide sequence ID" value="NZ_RFFI01000104.1"/>
</dbReference>
<dbReference type="EMBL" id="RFFI01000104">
    <property type="protein sequence ID" value="RMI06585.1"/>
    <property type="molecule type" value="Genomic_DNA"/>
</dbReference>
<evidence type="ECO:0000313" key="2">
    <source>
        <dbReference type="Proteomes" id="UP000269289"/>
    </source>
</evidence>
<keyword evidence="2" id="KW-1185">Reference proteome</keyword>
<sequence>MPHDDDRRPADLPTSGDPWQVRRAGLLDVNRLARMVAEHRPFIDLDGDGQPDEVPHPEQAGSATRMVLSLGGLEHGELWLAERGDAVLATAFWLPPDTEHLAADLHRVIARELDVPPVPDPEPAHAPLRSIVGATADALALLRTSPSRRVLVLLSDDRRAAGEQRLDLLADLLAPVVDEQGAAGRDVLAVTVDPAQAADLRALGFDELGRTPLGAASLWVGVRRPGLLVGAGAQAATATV</sequence>
<dbReference type="Proteomes" id="UP000269289">
    <property type="component" value="Unassembled WGS sequence"/>
</dbReference>
<protein>
    <recommendedName>
        <fullName evidence="3">GNAT family N-acetyltransferase</fullName>
    </recommendedName>
</protein>
<evidence type="ECO:0000313" key="1">
    <source>
        <dbReference type="EMBL" id="RMI06585.1"/>
    </source>
</evidence>
<gene>
    <name evidence="1" type="ORF">EBM89_16015</name>
</gene>
<name>A0A3M2J6M6_9CELL</name>
<reference evidence="1 2" key="1">
    <citation type="submission" date="2018-10" db="EMBL/GenBank/DDBJ databases">
        <title>Isolation, diversity and antifungal activity of actinobacteria from wheat.</title>
        <authorList>
            <person name="Han C."/>
        </authorList>
    </citation>
    <scope>NUCLEOTIDE SEQUENCE [LARGE SCALE GENOMIC DNA]</scope>
    <source>
        <strain evidence="1 2">NEAU-YY56</strain>
    </source>
</reference>